<dbReference type="Proteomes" id="UP000324575">
    <property type="component" value="Unassembled WGS sequence"/>
</dbReference>
<evidence type="ECO:0000259" key="2">
    <source>
        <dbReference type="PROSITE" id="PS50022"/>
    </source>
</evidence>
<feature type="signal peptide" evidence="1">
    <location>
        <begin position="1"/>
        <end position="21"/>
    </location>
</feature>
<dbReference type="PROSITE" id="PS50022">
    <property type="entry name" value="FA58C_3"/>
    <property type="match status" value="2"/>
</dbReference>
<accession>A0A5M8NZC3</accession>
<dbReference type="SUPFAM" id="SSF49785">
    <property type="entry name" value="Galactose-binding domain-like"/>
    <property type="match status" value="2"/>
</dbReference>
<organism evidence="3 4">
    <name type="scientific">Candidatus Ordinivivax streblomastigis</name>
    <dbReference type="NCBI Taxonomy" id="2540710"/>
    <lineage>
        <taxon>Bacteria</taxon>
        <taxon>Pseudomonadati</taxon>
        <taxon>Bacteroidota</taxon>
        <taxon>Bacteroidia</taxon>
        <taxon>Bacteroidales</taxon>
        <taxon>Candidatus Ordinivivax</taxon>
    </lineage>
</organism>
<reference evidence="3 4" key="1">
    <citation type="submission" date="2019-03" db="EMBL/GenBank/DDBJ databases">
        <title>Single cell metagenomics reveals metabolic interactions within the superorganism composed of flagellate Streblomastix strix and complex community of Bacteroidetes bacteria on its surface.</title>
        <authorList>
            <person name="Treitli S.C."/>
            <person name="Kolisko M."/>
            <person name="Husnik F."/>
            <person name="Keeling P."/>
            <person name="Hampl V."/>
        </authorList>
    </citation>
    <scope>NUCLEOTIDE SEQUENCE [LARGE SCALE GENOMIC DNA]</scope>
    <source>
        <strain evidence="3">St1</strain>
    </source>
</reference>
<dbReference type="AlphaFoldDB" id="A0A5M8NZC3"/>
<comment type="caution">
    <text evidence="3">The sequence shown here is derived from an EMBL/GenBank/DDBJ whole genome shotgun (WGS) entry which is preliminary data.</text>
</comment>
<dbReference type="Gene3D" id="2.60.120.260">
    <property type="entry name" value="Galactose-binding domain-like"/>
    <property type="match status" value="2"/>
</dbReference>
<evidence type="ECO:0000313" key="3">
    <source>
        <dbReference type="EMBL" id="KAA6301495.1"/>
    </source>
</evidence>
<sequence length="462" mass="50931">MKKIILLTFVLFFSFAGMLQAQETVRALEIGTEKIILDEGTTYRITHTQSGESGSFNVFRDATSIGVYPEATSLRPIVEAADIQVTESGVLVENGDIEFTLEVNSNVLFTFNLPAWIHEAENNTPATGTHTYSFYADGLPANVADQRSGNITVSGSGIIKTVPVIQIQEAIDPGNAIPRTSWIATSINDAFQDYWGKAGAAIDDEYGGVKTAWLTPEVEPIGFLYHLDLDFGGTIEMRTITINTRWNPTKLRLYTSSDAQTWKSIGELNYQGGIDSETRTLYINPTQTNHLRVEIVTSTFKNGCGGIFDIGITGTDLSGKTYQKFNKTGWSATANRSSSWAPDPMKIIDNDHGTVWQSYEDGNGSEVYYVEVDMKAIKSIAYIGIRERFDCRELTIEGKTTVDGAYTPLGTLFYGTGDRFVQTLVLDRNLPLPQAQFLKISITNSRSNKGLGGIYEVDVWGE</sequence>
<feature type="domain" description="F5/8 type C" evidence="2">
    <location>
        <begin position="304"/>
        <end position="462"/>
    </location>
</feature>
<dbReference type="InterPro" id="IPR008979">
    <property type="entry name" value="Galactose-bd-like_sf"/>
</dbReference>
<feature type="chain" id="PRO_5024364261" description="F5/8 type C domain-containing protein" evidence="1">
    <location>
        <begin position="22"/>
        <end position="462"/>
    </location>
</feature>
<dbReference type="Pfam" id="PF00754">
    <property type="entry name" value="F5_F8_type_C"/>
    <property type="match status" value="1"/>
</dbReference>
<proteinExistence type="predicted"/>
<protein>
    <recommendedName>
        <fullName evidence="2">F5/8 type C domain-containing protein</fullName>
    </recommendedName>
</protein>
<feature type="domain" description="F5/8 type C" evidence="2">
    <location>
        <begin position="164"/>
        <end position="298"/>
    </location>
</feature>
<name>A0A5M8NZC3_9BACT</name>
<keyword evidence="1" id="KW-0732">Signal</keyword>
<dbReference type="EMBL" id="SNRX01000018">
    <property type="protein sequence ID" value="KAA6301495.1"/>
    <property type="molecule type" value="Genomic_DNA"/>
</dbReference>
<gene>
    <name evidence="3" type="ORF">EZS26_002369</name>
</gene>
<evidence type="ECO:0000256" key="1">
    <source>
        <dbReference type="SAM" id="SignalP"/>
    </source>
</evidence>
<dbReference type="InterPro" id="IPR000421">
    <property type="entry name" value="FA58C"/>
</dbReference>
<evidence type="ECO:0000313" key="4">
    <source>
        <dbReference type="Proteomes" id="UP000324575"/>
    </source>
</evidence>